<reference evidence="1 2" key="1">
    <citation type="journal article" date="2024" name="BMC Biol.">
        <title>Comparative genomics of Ascetosporea gives new insight into the evolutionary basis for animal parasitism in Rhizaria.</title>
        <authorList>
            <person name="Hiltunen Thoren M."/>
            <person name="Onut-Brannstrom I."/>
            <person name="Alfjorden A."/>
            <person name="Peckova H."/>
            <person name="Swords F."/>
            <person name="Hooper C."/>
            <person name="Holzer A.S."/>
            <person name="Bass D."/>
            <person name="Burki F."/>
        </authorList>
    </citation>
    <scope>NUCLEOTIDE SEQUENCE [LARGE SCALE GENOMIC DNA]</scope>
    <source>
        <strain evidence="1">20-A016</strain>
    </source>
</reference>
<sequence>MESKILKNVVQKTKQFESKIGAKNFSDLQKEIKTLFRPETQVAVVGWFELYIEKQLENRFKEFMFKIDHYYSTQYLDYLLNKSKKAILLLNTINQSAEKLYSEFETIFRTYKKVLKQENLYNKNKLFEKIKILHQNYKSQNLIKCLTAVFSATFDIFEENCEDSVLTSQKTKNEFLIKGFAKTTEKLAKLNFNYVLSKSAECFVKETISRKSKIFTEKQKFYLFEDLRILCEDKIFVFLEQISSKELGTVVRKDLILKMGYKEGLKLFFKNLPDIIKAPENTFFIKFKNKF</sequence>
<evidence type="ECO:0000313" key="1">
    <source>
        <dbReference type="EMBL" id="MES1918578.1"/>
    </source>
</evidence>
<organism evidence="1 2">
    <name type="scientific">Bonamia ostreae</name>
    <dbReference type="NCBI Taxonomy" id="126728"/>
    <lineage>
        <taxon>Eukaryota</taxon>
        <taxon>Sar</taxon>
        <taxon>Rhizaria</taxon>
        <taxon>Endomyxa</taxon>
        <taxon>Ascetosporea</taxon>
        <taxon>Haplosporida</taxon>
        <taxon>Bonamia</taxon>
    </lineage>
</organism>
<evidence type="ECO:0000313" key="2">
    <source>
        <dbReference type="Proteomes" id="UP001439008"/>
    </source>
</evidence>
<protein>
    <submittedName>
        <fullName evidence="1">Uncharacterized protein</fullName>
    </submittedName>
</protein>
<name>A0ABV2AGR3_9EUKA</name>
<dbReference type="Proteomes" id="UP001439008">
    <property type="component" value="Unassembled WGS sequence"/>
</dbReference>
<gene>
    <name evidence="1" type="ORF">MHBO_000529</name>
</gene>
<keyword evidence="2" id="KW-1185">Reference proteome</keyword>
<proteinExistence type="predicted"/>
<comment type="caution">
    <text evidence="1">The sequence shown here is derived from an EMBL/GenBank/DDBJ whole genome shotgun (WGS) entry which is preliminary data.</text>
</comment>
<dbReference type="EMBL" id="JBDODL010000088">
    <property type="protein sequence ID" value="MES1918578.1"/>
    <property type="molecule type" value="Genomic_DNA"/>
</dbReference>
<accession>A0ABV2AGR3</accession>